<dbReference type="Proteomes" id="UP000327478">
    <property type="component" value="Chromosome"/>
</dbReference>
<evidence type="ECO:0000313" key="4">
    <source>
        <dbReference type="Proteomes" id="UP000327478"/>
    </source>
</evidence>
<gene>
    <name evidence="3" type="ORF">GFH30_01115</name>
    <name evidence="2" type="ORF">GHJ48_06170</name>
</gene>
<sequence>MYLLKTSKITLLAMLSAFGLSSISYADTVRVIEPVKLPTMTVMAEPELRAETGYLPFQEQPKKRTALQHRMVKLERDIQSYTVDADFAGNVDILPPQPAPDLGSLPLGLQHYVLAVADGLQSSDPRNGVYTMLQHFGIDHNATNVQISREQFNTRFPPAN</sequence>
<evidence type="ECO:0000256" key="1">
    <source>
        <dbReference type="SAM" id="SignalP"/>
    </source>
</evidence>
<feature type="signal peptide" evidence="1">
    <location>
        <begin position="1"/>
        <end position="26"/>
    </location>
</feature>
<proteinExistence type="predicted"/>
<keyword evidence="1" id="KW-0732">Signal</keyword>
<protein>
    <submittedName>
        <fullName evidence="2">Uncharacterized protein</fullName>
    </submittedName>
</protein>
<dbReference type="EMBL" id="WITK01000007">
    <property type="protein sequence ID" value="MQW91984.1"/>
    <property type="molecule type" value="Genomic_DNA"/>
</dbReference>
<keyword evidence="4" id="KW-1185">Reference proteome</keyword>
<accession>A0A5Q0P1X2</accession>
<dbReference type="EMBL" id="CP045650">
    <property type="protein sequence ID" value="QGA10081.1"/>
    <property type="molecule type" value="Genomic_DNA"/>
</dbReference>
<dbReference type="Proteomes" id="UP000480556">
    <property type="component" value="Unassembled WGS sequence"/>
</dbReference>
<evidence type="ECO:0000313" key="2">
    <source>
        <dbReference type="EMBL" id="MQW91984.1"/>
    </source>
</evidence>
<evidence type="ECO:0000313" key="3">
    <source>
        <dbReference type="EMBL" id="QGA10081.1"/>
    </source>
</evidence>
<organism evidence="2 5">
    <name type="scientific">Acinetobacter wanghuae</name>
    <dbReference type="NCBI Taxonomy" id="2662362"/>
    <lineage>
        <taxon>Bacteria</taxon>
        <taxon>Pseudomonadati</taxon>
        <taxon>Pseudomonadota</taxon>
        <taxon>Gammaproteobacteria</taxon>
        <taxon>Moraxellales</taxon>
        <taxon>Moraxellaceae</taxon>
        <taxon>Acinetobacter</taxon>
    </lineage>
</organism>
<dbReference type="AlphaFoldDB" id="A0A5Q0P1X2"/>
<name>A0A5Q0P1X2_9GAMM</name>
<evidence type="ECO:0000313" key="5">
    <source>
        <dbReference type="Proteomes" id="UP000480556"/>
    </source>
</evidence>
<feature type="chain" id="PRO_5044623593" evidence="1">
    <location>
        <begin position="27"/>
        <end position="160"/>
    </location>
</feature>
<reference evidence="4 5" key="1">
    <citation type="submission" date="2019-10" db="EMBL/GenBank/DDBJ databases">
        <authorList>
            <person name="Dong K."/>
        </authorList>
    </citation>
    <scope>NUCLEOTIDE SEQUENCE [LARGE SCALE GENOMIC DNA]</scope>
    <source>
        <strain evidence="3">Dk386</strain>
        <strain evidence="4">dk386</strain>
        <strain evidence="2">Dk771</strain>
        <strain evidence="5">dk771</strain>
    </source>
</reference>
<dbReference type="RefSeq" id="WP_153370355.1">
    <property type="nucleotide sequence ID" value="NZ_CP045650.1"/>
</dbReference>